<keyword evidence="2" id="KW-0732">Signal</keyword>
<keyword evidence="4" id="KW-1185">Reference proteome</keyword>
<comment type="caution">
    <text evidence="3">The sequence shown here is derived from an EMBL/GenBank/DDBJ whole genome shotgun (WGS) entry which is preliminary data.</text>
</comment>
<gene>
    <name evidence="3" type="ORF">PFLUV_G00210720</name>
</gene>
<proteinExistence type="predicted"/>
<dbReference type="EMBL" id="VHII01000018">
    <property type="protein sequence ID" value="KAF1376361.1"/>
    <property type="molecule type" value="Genomic_DNA"/>
</dbReference>
<evidence type="ECO:0000313" key="4">
    <source>
        <dbReference type="Proteomes" id="UP000465112"/>
    </source>
</evidence>
<evidence type="ECO:0000256" key="2">
    <source>
        <dbReference type="SAM" id="SignalP"/>
    </source>
</evidence>
<feature type="compositionally biased region" description="Pro residues" evidence="1">
    <location>
        <begin position="42"/>
        <end position="51"/>
    </location>
</feature>
<name>A0A6A5DSL2_PERFL</name>
<organism evidence="3 4">
    <name type="scientific">Perca fluviatilis</name>
    <name type="common">European perch</name>
    <dbReference type="NCBI Taxonomy" id="8168"/>
    <lineage>
        <taxon>Eukaryota</taxon>
        <taxon>Metazoa</taxon>
        <taxon>Chordata</taxon>
        <taxon>Craniata</taxon>
        <taxon>Vertebrata</taxon>
        <taxon>Euteleostomi</taxon>
        <taxon>Actinopterygii</taxon>
        <taxon>Neopterygii</taxon>
        <taxon>Teleostei</taxon>
        <taxon>Neoteleostei</taxon>
        <taxon>Acanthomorphata</taxon>
        <taxon>Eupercaria</taxon>
        <taxon>Perciformes</taxon>
        <taxon>Percoidei</taxon>
        <taxon>Percidae</taxon>
        <taxon>Percinae</taxon>
        <taxon>Perca</taxon>
    </lineage>
</organism>
<feature type="signal peptide" evidence="2">
    <location>
        <begin position="1"/>
        <end position="30"/>
    </location>
</feature>
<evidence type="ECO:0000256" key="1">
    <source>
        <dbReference type="SAM" id="MobiDB-lite"/>
    </source>
</evidence>
<accession>A0A6A5DSL2</accession>
<dbReference type="Proteomes" id="UP000465112">
    <property type="component" value="Unassembled WGS sequence"/>
</dbReference>
<feature type="chain" id="PRO_5025691743" evidence="2">
    <location>
        <begin position="31"/>
        <end position="109"/>
    </location>
</feature>
<dbReference type="AlphaFoldDB" id="A0A6A5DSL2"/>
<protein>
    <submittedName>
        <fullName evidence="3">Uncharacterized protein</fullName>
    </submittedName>
</protein>
<evidence type="ECO:0000313" key="3">
    <source>
        <dbReference type="EMBL" id="KAF1376361.1"/>
    </source>
</evidence>
<reference evidence="3 4" key="1">
    <citation type="submission" date="2019-06" db="EMBL/GenBank/DDBJ databases">
        <title>A chromosome-scale genome assembly of the European perch, Perca fluviatilis.</title>
        <authorList>
            <person name="Roques C."/>
            <person name="Zahm M."/>
            <person name="Cabau C."/>
            <person name="Klopp C."/>
            <person name="Bouchez O."/>
            <person name="Donnadieu C."/>
            <person name="Kuhl H."/>
            <person name="Gislard M."/>
            <person name="Guendouz S."/>
            <person name="Journot L."/>
            <person name="Haffray P."/>
            <person name="Bestin A."/>
            <person name="Morvezen R."/>
            <person name="Feron R."/>
            <person name="Wen M."/>
            <person name="Jouanno E."/>
            <person name="Herpin A."/>
            <person name="Schartl M."/>
            <person name="Postlethwait J."/>
            <person name="Schaerlinger B."/>
            <person name="Chardard D."/>
            <person name="Lecocq T."/>
            <person name="Poncet C."/>
            <person name="Jaffrelo L."/>
            <person name="Lampietro C."/>
            <person name="Guiguen Y."/>
        </authorList>
    </citation>
    <scope>NUCLEOTIDE SEQUENCE [LARGE SCALE GENOMIC DNA]</scope>
    <source>
        <tissue evidence="3">Blood</tissue>
    </source>
</reference>
<sequence>MLPKGKPMNSQLFWMLLLAVGWMVLGSAWGSSSDLHLLSPTPGVPVPPALPRPDHSQGPQGPRHHLPPVSIYRSPASLRAGHGESRHHLSHPPPPSGFFPFALSIYHHE</sequence>
<feature type="region of interest" description="Disordered" evidence="1">
    <location>
        <begin position="40"/>
        <end position="97"/>
    </location>
</feature>